<keyword evidence="1 3" id="KW-0853">WD repeat</keyword>
<dbReference type="OrthoDB" id="6420512at2759"/>
<name>A0A4Y2MTC2_ARAVE</name>
<dbReference type="InterPro" id="IPR015943">
    <property type="entry name" value="WD40/YVTN_repeat-like_dom_sf"/>
</dbReference>
<dbReference type="InterPro" id="IPR001680">
    <property type="entry name" value="WD40_rpt"/>
</dbReference>
<gene>
    <name evidence="4" type="ORF">AVEN_119815_1</name>
</gene>
<dbReference type="GO" id="GO:0006364">
    <property type="term" value="P:rRNA processing"/>
    <property type="evidence" value="ECO:0007669"/>
    <property type="project" value="TreeGrafter"/>
</dbReference>
<dbReference type="GO" id="GO:0032040">
    <property type="term" value="C:small-subunit processome"/>
    <property type="evidence" value="ECO:0007669"/>
    <property type="project" value="TreeGrafter"/>
</dbReference>
<proteinExistence type="predicted"/>
<feature type="repeat" description="WD" evidence="3">
    <location>
        <begin position="1"/>
        <end position="32"/>
    </location>
</feature>
<dbReference type="PROSITE" id="PS00678">
    <property type="entry name" value="WD_REPEATS_1"/>
    <property type="match status" value="1"/>
</dbReference>
<evidence type="ECO:0000313" key="5">
    <source>
        <dbReference type="Proteomes" id="UP000499080"/>
    </source>
</evidence>
<dbReference type="Gene3D" id="2.130.10.10">
    <property type="entry name" value="YVTN repeat-like/Quinoprotein amine dehydrogenase"/>
    <property type="match status" value="1"/>
</dbReference>
<protein>
    <submittedName>
        <fullName evidence="4">Uncharacterized protein</fullName>
    </submittedName>
</protein>
<dbReference type="PANTHER" id="PTHR22840:SF12">
    <property type="entry name" value="WD REPEAT-CONTAINING PROTEIN 36"/>
    <property type="match status" value="1"/>
</dbReference>
<evidence type="ECO:0000256" key="3">
    <source>
        <dbReference type="PROSITE-ProRule" id="PRU00221"/>
    </source>
</evidence>
<evidence type="ECO:0000256" key="1">
    <source>
        <dbReference type="ARBA" id="ARBA00022574"/>
    </source>
</evidence>
<dbReference type="AlphaFoldDB" id="A0A4Y2MTC2"/>
<evidence type="ECO:0000313" key="4">
    <source>
        <dbReference type="EMBL" id="GBN29574.1"/>
    </source>
</evidence>
<accession>A0A4Y2MTC2</accession>
<organism evidence="4 5">
    <name type="scientific">Araneus ventricosus</name>
    <name type="common">Orbweaver spider</name>
    <name type="synonym">Epeira ventricosa</name>
    <dbReference type="NCBI Taxonomy" id="182803"/>
    <lineage>
        <taxon>Eukaryota</taxon>
        <taxon>Metazoa</taxon>
        <taxon>Ecdysozoa</taxon>
        <taxon>Arthropoda</taxon>
        <taxon>Chelicerata</taxon>
        <taxon>Arachnida</taxon>
        <taxon>Araneae</taxon>
        <taxon>Araneomorphae</taxon>
        <taxon>Entelegynae</taxon>
        <taxon>Araneoidea</taxon>
        <taxon>Araneidae</taxon>
        <taxon>Araneus</taxon>
    </lineage>
</organism>
<dbReference type="InterPro" id="IPR019775">
    <property type="entry name" value="WD40_repeat_CS"/>
</dbReference>
<dbReference type="InterPro" id="IPR011047">
    <property type="entry name" value="Quinoprotein_ADH-like_sf"/>
</dbReference>
<dbReference type="SUPFAM" id="SSF50998">
    <property type="entry name" value="Quinoprotein alcohol dehydrogenase-like"/>
    <property type="match status" value="1"/>
</dbReference>
<dbReference type="PANTHER" id="PTHR22840">
    <property type="entry name" value="WD REPEAT-CONTAINING PROTEIN 36"/>
    <property type="match status" value="1"/>
</dbReference>
<reference evidence="4 5" key="1">
    <citation type="journal article" date="2019" name="Sci. Rep.">
        <title>Orb-weaving spider Araneus ventricosus genome elucidates the spidroin gene catalogue.</title>
        <authorList>
            <person name="Kono N."/>
            <person name="Nakamura H."/>
            <person name="Ohtoshi R."/>
            <person name="Moran D.A.P."/>
            <person name="Shinohara A."/>
            <person name="Yoshida Y."/>
            <person name="Fujiwara M."/>
            <person name="Mori M."/>
            <person name="Tomita M."/>
            <person name="Arakawa K."/>
        </authorList>
    </citation>
    <scope>NUCLEOTIDE SEQUENCE [LARGE SCALE GENOMIC DNA]</scope>
</reference>
<dbReference type="PROSITE" id="PS50294">
    <property type="entry name" value="WD_REPEATS_REGION"/>
    <property type="match status" value="1"/>
</dbReference>
<dbReference type="EMBL" id="BGPR01007798">
    <property type="protein sequence ID" value="GBN29574.1"/>
    <property type="molecule type" value="Genomic_DNA"/>
</dbReference>
<dbReference type="PROSITE" id="PS50082">
    <property type="entry name" value="WD_REPEATS_2"/>
    <property type="match status" value="1"/>
</dbReference>
<dbReference type="GO" id="GO:0034388">
    <property type="term" value="C:Pwp2p-containing subcomplex of 90S preribosome"/>
    <property type="evidence" value="ECO:0007669"/>
    <property type="project" value="TreeGrafter"/>
</dbReference>
<comment type="caution">
    <text evidence="4">The sequence shown here is derived from an EMBL/GenBank/DDBJ whole genome shotgun (WGS) entry which is preliminary data.</text>
</comment>
<evidence type="ECO:0000256" key="2">
    <source>
        <dbReference type="ARBA" id="ARBA00022737"/>
    </source>
</evidence>
<keyword evidence="2" id="KW-0677">Repeat</keyword>
<sequence>MTFSADFKWLIAATSDSSIKTWDISSGKLVDWFTVTPLCVSLTMSPSGEYLATVNAGRPGICCPNVLLHPLPEAYDPLQLYLPMITLDGRDGESYLACIVS</sequence>
<keyword evidence="5" id="KW-1185">Reference proteome</keyword>
<dbReference type="Proteomes" id="UP000499080">
    <property type="component" value="Unassembled WGS sequence"/>
</dbReference>